<feature type="region of interest" description="Disordered" evidence="1">
    <location>
        <begin position="1"/>
        <end position="50"/>
    </location>
</feature>
<name>A0A1W2ELK6_9BACT</name>
<feature type="compositionally biased region" description="Basic and acidic residues" evidence="1">
    <location>
        <begin position="12"/>
        <end position="33"/>
    </location>
</feature>
<accession>A0A1W2ELK6</accession>
<keyword evidence="3" id="KW-1185">Reference proteome</keyword>
<dbReference type="EMBL" id="FWXY01000033">
    <property type="protein sequence ID" value="SMD10008.1"/>
    <property type="molecule type" value="Genomic_DNA"/>
</dbReference>
<dbReference type="AlphaFoldDB" id="A0A1W2ELK6"/>
<protein>
    <submittedName>
        <fullName evidence="2">Uncharacterized protein</fullName>
    </submittedName>
</protein>
<gene>
    <name evidence="2" type="ORF">SAMN02746065_13328</name>
</gene>
<sequence>MSSYASSLSFDDGGKKARESEHPAAHQIRDRYRSGQGGRAHAVTGIKAAG</sequence>
<proteinExistence type="predicted"/>
<evidence type="ECO:0000313" key="2">
    <source>
        <dbReference type="EMBL" id="SMD10008.1"/>
    </source>
</evidence>
<dbReference type="Proteomes" id="UP000192418">
    <property type="component" value="Unassembled WGS sequence"/>
</dbReference>
<evidence type="ECO:0000313" key="3">
    <source>
        <dbReference type="Proteomes" id="UP000192418"/>
    </source>
</evidence>
<evidence type="ECO:0000256" key="1">
    <source>
        <dbReference type="SAM" id="MobiDB-lite"/>
    </source>
</evidence>
<organism evidence="2 3">
    <name type="scientific">Desulfocicer vacuolatum DSM 3385</name>
    <dbReference type="NCBI Taxonomy" id="1121400"/>
    <lineage>
        <taxon>Bacteria</taxon>
        <taxon>Pseudomonadati</taxon>
        <taxon>Thermodesulfobacteriota</taxon>
        <taxon>Desulfobacteria</taxon>
        <taxon>Desulfobacterales</taxon>
        <taxon>Desulfobacteraceae</taxon>
        <taxon>Desulfocicer</taxon>
    </lineage>
</organism>
<reference evidence="2 3" key="1">
    <citation type="submission" date="2017-04" db="EMBL/GenBank/DDBJ databases">
        <authorList>
            <person name="Afonso C.L."/>
            <person name="Miller P.J."/>
            <person name="Scott M.A."/>
            <person name="Spackman E."/>
            <person name="Goraichik I."/>
            <person name="Dimitrov K.M."/>
            <person name="Suarez D.L."/>
            <person name="Swayne D.E."/>
        </authorList>
    </citation>
    <scope>NUCLEOTIDE SEQUENCE [LARGE SCALE GENOMIC DNA]</scope>
    <source>
        <strain evidence="2 3">DSM 3385</strain>
    </source>
</reference>